<dbReference type="OrthoDB" id="9804721at2"/>
<dbReference type="PANTHER" id="PTHR46268:SF15">
    <property type="entry name" value="UNIVERSAL STRESS PROTEIN HP_0031"/>
    <property type="match status" value="1"/>
</dbReference>
<evidence type="ECO:0000256" key="1">
    <source>
        <dbReference type="ARBA" id="ARBA00008791"/>
    </source>
</evidence>
<evidence type="ECO:0000313" key="4">
    <source>
        <dbReference type="Proteomes" id="UP000051295"/>
    </source>
</evidence>
<dbReference type="CDD" id="cd00293">
    <property type="entry name" value="USP-like"/>
    <property type="match status" value="1"/>
</dbReference>
<comment type="caution">
    <text evidence="3">The sequence shown here is derived from an EMBL/GenBank/DDBJ whole genome shotgun (WGS) entry which is preliminary data.</text>
</comment>
<name>A0A0T5NYX6_9RHOB</name>
<sequence>MSWKTIFCALSDLSRVEPTLTHAAGLARLHGAHLDVLSLGVARDPATHYFSGAGAVMLQNTFQYCHEEAAEIDTAVRAFLEKQDGFFWSCDQGVAQIADLGHHVADRARFADLAVLPMPYGEGLGPELAPLTEAILFDGRIPAMVLPDAPDITLDPKRVVVAWNDGREALRAARDALPMLQRADRVHVVVVDPPVHGPNRSDPGGLISQFLVRHGCTVEVDVLSKTLPRVADVLLRRAQDVDADALVMGAYGHSRVREAVFGGASRYMLEHAPLPLFMAH</sequence>
<evidence type="ECO:0000259" key="2">
    <source>
        <dbReference type="Pfam" id="PF00582"/>
    </source>
</evidence>
<gene>
    <name evidence="3" type="ORF">XM53_05160</name>
</gene>
<comment type="similarity">
    <text evidence="1">Belongs to the universal stress protein A family.</text>
</comment>
<dbReference type="Proteomes" id="UP000051295">
    <property type="component" value="Unassembled WGS sequence"/>
</dbReference>
<feature type="domain" description="UspA" evidence="2">
    <location>
        <begin position="157"/>
        <end position="278"/>
    </location>
</feature>
<accession>A0A0T5NYX6</accession>
<dbReference type="InterPro" id="IPR006016">
    <property type="entry name" value="UspA"/>
</dbReference>
<dbReference type="Gene3D" id="3.40.50.12370">
    <property type="match status" value="1"/>
</dbReference>
<keyword evidence="4" id="KW-1185">Reference proteome</keyword>
<reference evidence="3 4" key="1">
    <citation type="submission" date="2015-04" db="EMBL/GenBank/DDBJ databases">
        <title>The draft genome sequence of Roseovarius sp.R12b.</title>
        <authorList>
            <person name="Li G."/>
            <person name="Lai Q."/>
            <person name="Shao Z."/>
            <person name="Yan P."/>
        </authorList>
    </citation>
    <scope>NUCLEOTIDE SEQUENCE [LARGE SCALE GENOMIC DNA]</scope>
    <source>
        <strain evidence="3 4">R12B</strain>
    </source>
</reference>
<dbReference type="RefSeq" id="WP_057790950.1">
    <property type="nucleotide sequence ID" value="NZ_LAXJ01000003.1"/>
</dbReference>
<dbReference type="EMBL" id="LAXJ01000003">
    <property type="protein sequence ID" value="KRS13935.1"/>
    <property type="molecule type" value="Genomic_DNA"/>
</dbReference>
<proteinExistence type="inferred from homology"/>
<dbReference type="STRING" id="1641875.XM53_05160"/>
<dbReference type="PANTHER" id="PTHR46268">
    <property type="entry name" value="STRESS RESPONSE PROTEIN NHAX"/>
    <property type="match status" value="1"/>
</dbReference>
<dbReference type="AlphaFoldDB" id="A0A0T5NYX6"/>
<dbReference type="SUPFAM" id="SSF52402">
    <property type="entry name" value="Adenine nucleotide alpha hydrolases-like"/>
    <property type="match status" value="2"/>
</dbReference>
<protein>
    <submittedName>
        <fullName evidence="3">Universal stress protein</fullName>
    </submittedName>
</protein>
<evidence type="ECO:0000313" key="3">
    <source>
        <dbReference type="EMBL" id="KRS13935.1"/>
    </source>
</evidence>
<organism evidence="3 4">
    <name type="scientific">Roseovarius atlanticus</name>
    <dbReference type="NCBI Taxonomy" id="1641875"/>
    <lineage>
        <taxon>Bacteria</taxon>
        <taxon>Pseudomonadati</taxon>
        <taxon>Pseudomonadota</taxon>
        <taxon>Alphaproteobacteria</taxon>
        <taxon>Rhodobacterales</taxon>
        <taxon>Roseobacteraceae</taxon>
        <taxon>Roseovarius</taxon>
    </lineage>
</organism>
<dbReference type="Pfam" id="PF00582">
    <property type="entry name" value="Usp"/>
    <property type="match status" value="1"/>
</dbReference>
<dbReference type="PATRIC" id="fig|1641875.4.peg.3054"/>